<organism evidence="1 2">
    <name type="scientific">Halocaridina rubra</name>
    <name type="common">Hawaiian red shrimp</name>
    <dbReference type="NCBI Taxonomy" id="373956"/>
    <lineage>
        <taxon>Eukaryota</taxon>
        <taxon>Metazoa</taxon>
        <taxon>Ecdysozoa</taxon>
        <taxon>Arthropoda</taxon>
        <taxon>Crustacea</taxon>
        <taxon>Multicrustacea</taxon>
        <taxon>Malacostraca</taxon>
        <taxon>Eumalacostraca</taxon>
        <taxon>Eucarida</taxon>
        <taxon>Decapoda</taxon>
        <taxon>Pleocyemata</taxon>
        <taxon>Caridea</taxon>
        <taxon>Atyoidea</taxon>
        <taxon>Atyidae</taxon>
        <taxon>Halocaridina</taxon>
    </lineage>
</organism>
<protein>
    <submittedName>
        <fullName evidence="1">Uncharacterized protein</fullName>
    </submittedName>
</protein>
<keyword evidence="2" id="KW-1185">Reference proteome</keyword>
<dbReference type="Proteomes" id="UP001381693">
    <property type="component" value="Unassembled WGS sequence"/>
</dbReference>
<comment type="caution">
    <text evidence="1">The sequence shown here is derived from an EMBL/GenBank/DDBJ whole genome shotgun (WGS) entry which is preliminary data.</text>
</comment>
<evidence type="ECO:0000313" key="1">
    <source>
        <dbReference type="EMBL" id="KAK7070438.1"/>
    </source>
</evidence>
<evidence type="ECO:0000313" key="2">
    <source>
        <dbReference type="Proteomes" id="UP001381693"/>
    </source>
</evidence>
<reference evidence="1 2" key="1">
    <citation type="submission" date="2023-11" db="EMBL/GenBank/DDBJ databases">
        <title>Halocaridina rubra genome assembly.</title>
        <authorList>
            <person name="Smith C."/>
        </authorList>
    </citation>
    <scope>NUCLEOTIDE SEQUENCE [LARGE SCALE GENOMIC DNA]</scope>
    <source>
        <strain evidence="1">EP-1</strain>
        <tissue evidence="1">Whole</tissue>
    </source>
</reference>
<name>A0AAN8WXB4_HALRR</name>
<dbReference type="AlphaFoldDB" id="A0AAN8WXB4"/>
<gene>
    <name evidence="1" type="ORF">SK128_019716</name>
</gene>
<proteinExistence type="predicted"/>
<sequence>MAVNRYLPYYSISDDELIRLTNNDKVLPNYLCINELDKMIFNPLDLENEIDLFLNNMRNATNTFSIYIYLNELYSNLNKSNAFSVLCMNIRSLANNLQIFVDQCLTENNICDVMGFSETRLDNDIEALYNITAYNMFTQNRDRKGGGVCMYVCS</sequence>
<accession>A0AAN8WXB4</accession>
<dbReference type="EMBL" id="JAXCGZ010015365">
    <property type="protein sequence ID" value="KAK7070438.1"/>
    <property type="molecule type" value="Genomic_DNA"/>
</dbReference>